<gene>
    <name evidence="2" type="ORF">scyTo_0009730</name>
</gene>
<reference evidence="2 3" key="1">
    <citation type="journal article" date="2018" name="Nat. Ecol. Evol.">
        <title>Shark genomes provide insights into elasmobranch evolution and the origin of vertebrates.</title>
        <authorList>
            <person name="Hara Y"/>
            <person name="Yamaguchi K"/>
            <person name="Onimaru K"/>
            <person name="Kadota M"/>
            <person name="Koyanagi M"/>
            <person name="Keeley SD"/>
            <person name="Tatsumi K"/>
            <person name="Tanaka K"/>
            <person name="Motone F"/>
            <person name="Kageyama Y"/>
            <person name="Nozu R"/>
            <person name="Adachi N"/>
            <person name="Nishimura O"/>
            <person name="Nakagawa R"/>
            <person name="Tanegashima C"/>
            <person name="Kiyatake I"/>
            <person name="Matsumoto R"/>
            <person name="Murakumo K"/>
            <person name="Nishida K"/>
            <person name="Terakita A"/>
            <person name="Kuratani S"/>
            <person name="Sato K"/>
            <person name="Hyodo S Kuraku.S."/>
        </authorList>
    </citation>
    <scope>NUCLEOTIDE SEQUENCE [LARGE SCALE GENOMIC DNA]</scope>
</reference>
<evidence type="ECO:0000313" key="2">
    <source>
        <dbReference type="EMBL" id="GCB63841.1"/>
    </source>
</evidence>
<evidence type="ECO:0000256" key="1">
    <source>
        <dbReference type="SAM" id="Phobius"/>
    </source>
</evidence>
<feature type="transmembrane region" description="Helical" evidence="1">
    <location>
        <begin position="64"/>
        <end position="85"/>
    </location>
</feature>
<dbReference type="EMBL" id="BFAA01004050">
    <property type="protein sequence ID" value="GCB63841.1"/>
    <property type="molecule type" value="Genomic_DNA"/>
</dbReference>
<proteinExistence type="predicted"/>
<dbReference type="Proteomes" id="UP000288216">
    <property type="component" value="Unassembled WGS sequence"/>
</dbReference>
<dbReference type="OrthoDB" id="8958698at2759"/>
<name>A0A401NSG9_SCYTO</name>
<dbReference type="AlphaFoldDB" id="A0A401NSG9"/>
<evidence type="ECO:0000313" key="3">
    <source>
        <dbReference type="Proteomes" id="UP000288216"/>
    </source>
</evidence>
<comment type="caution">
    <text evidence="2">The sequence shown here is derived from an EMBL/GenBank/DDBJ whole genome shotgun (WGS) entry which is preliminary data.</text>
</comment>
<protein>
    <submittedName>
        <fullName evidence="2">Uncharacterized protein</fullName>
    </submittedName>
</protein>
<sequence length="128" mass="13810">MVAEKGGCGGKRLKKKSAKKQIFAVGCLAPCLALVENLWAHAFAFMLCATSECVPLARVVTPEAIGFLSAVGVFVVLLAVLFLFINKKLCFEKIGGLPCLELKRKKKRVREKAGIHRGLAHNKLTGAC</sequence>
<keyword evidence="1" id="KW-0812">Transmembrane</keyword>
<organism evidence="2 3">
    <name type="scientific">Scyliorhinus torazame</name>
    <name type="common">Cloudy catshark</name>
    <name type="synonym">Catulus torazame</name>
    <dbReference type="NCBI Taxonomy" id="75743"/>
    <lineage>
        <taxon>Eukaryota</taxon>
        <taxon>Metazoa</taxon>
        <taxon>Chordata</taxon>
        <taxon>Craniata</taxon>
        <taxon>Vertebrata</taxon>
        <taxon>Chondrichthyes</taxon>
        <taxon>Elasmobranchii</taxon>
        <taxon>Galeomorphii</taxon>
        <taxon>Galeoidea</taxon>
        <taxon>Carcharhiniformes</taxon>
        <taxon>Scyliorhinidae</taxon>
        <taxon>Scyliorhinus</taxon>
    </lineage>
</organism>
<feature type="transmembrane region" description="Helical" evidence="1">
    <location>
        <begin position="21"/>
        <end position="44"/>
    </location>
</feature>
<keyword evidence="1" id="KW-1133">Transmembrane helix</keyword>
<keyword evidence="3" id="KW-1185">Reference proteome</keyword>
<accession>A0A401NSG9</accession>
<dbReference type="STRING" id="75743.A0A401NSG9"/>
<keyword evidence="1" id="KW-0472">Membrane</keyword>